<dbReference type="InterPro" id="IPR010994">
    <property type="entry name" value="RuvA_2-like"/>
</dbReference>
<dbReference type="InterPro" id="IPR000305">
    <property type="entry name" value="GIY-YIG_endonuc"/>
</dbReference>
<evidence type="ECO:0000259" key="9">
    <source>
        <dbReference type="PROSITE" id="PS50164"/>
    </source>
</evidence>
<dbReference type="Gene3D" id="4.10.860.10">
    <property type="entry name" value="UVR domain"/>
    <property type="match status" value="1"/>
</dbReference>
<dbReference type="InterPro" id="IPR050066">
    <property type="entry name" value="UvrABC_protein_C"/>
</dbReference>
<evidence type="ECO:0000256" key="3">
    <source>
        <dbReference type="ARBA" id="ARBA00022769"/>
    </source>
</evidence>
<evidence type="ECO:0000256" key="7">
    <source>
        <dbReference type="HAMAP-Rule" id="MF_00203"/>
    </source>
</evidence>
<dbReference type="Proteomes" id="UP000254794">
    <property type="component" value="Unassembled WGS sequence"/>
</dbReference>
<dbReference type="PROSITE" id="PS50165">
    <property type="entry name" value="UVRC"/>
    <property type="match status" value="1"/>
</dbReference>
<dbReference type="FunFam" id="3.30.420.340:FF:000001">
    <property type="entry name" value="UvrABC system protein C"/>
    <property type="match status" value="1"/>
</dbReference>
<evidence type="ECO:0000259" key="8">
    <source>
        <dbReference type="PROSITE" id="PS50151"/>
    </source>
</evidence>
<dbReference type="GO" id="GO:0009380">
    <property type="term" value="C:excinuclease repair complex"/>
    <property type="evidence" value="ECO:0007669"/>
    <property type="project" value="InterPro"/>
</dbReference>
<dbReference type="PANTHER" id="PTHR30562">
    <property type="entry name" value="UVRC/OXIDOREDUCTASE"/>
    <property type="match status" value="1"/>
</dbReference>
<dbReference type="PROSITE" id="PS50164">
    <property type="entry name" value="GIY_YIG"/>
    <property type="match status" value="1"/>
</dbReference>
<evidence type="ECO:0000256" key="2">
    <source>
        <dbReference type="ARBA" id="ARBA00022763"/>
    </source>
</evidence>
<dbReference type="Pfam" id="PF22920">
    <property type="entry name" value="UvrC_RNaseH"/>
    <property type="match status" value="1"/>
</dbReference>
<keyword evidence="5 7" id="KW-0234">DNA repair</keyword>
<comment type="similarity">
    <text evidence="7">Belongs to the UvrC family.</text>
</comment>
<dbReference type="GO" id="GO:0009432">
    <property type="term" value="P:SOS response"/>
    <property type="evidence" value="ECO:0007669"/>
    <property type="project" value="UniProtKB-UniRule"/>
</dbReference>
<dbReference type="NCBIfam" id="NF001824">
    <property type="entry name" value="PRK00558.1-5"/>
    <property type="match status" value="1"/>
</dbReference>
<dbReference type="InterPro" id="IPR035901">
    <property type="entry name" value="GIY-YIG_endonuc_sf"/>
</dbReference>
<keyword evidence="2 7" id="KW-0227">DNA damage</keyword>
<sequence length="614" mass="69607">MSKQILSNELSNFLANLTMEPGVYRMLDIKGDILYIGKAGNLKKRVSSYFSRQIVGAKTRSLVSQISSIEVTVTKTETEALLLESSLIKTFRPKYNVLMRDDKSYPYIHLTTEHTYPRLEMYRSKKKPQKGTYFGPYPSAGMVRDTLSTIQKVFKIRNCRDSYFNTRSRPCLQYQIKRCTAPCAGYISADDYQQSVNDAVKFLQGKCQDILKELELRMESAVQTLAYEQAAVLRDQIKSLRLVQEQQGVVQLRGDADVIAIEARLSFACVQCISIRDGHVIASQSFFPTVPDLTMQEDELRQQVLEAFISFYYVEVPERIPELLILDEAVPELGPLKDMLTKLRGKECRIQVNPRGIKARWLEFAKNNLRLAVGEHQASAATMARRYTALAILLELEKPIERMECFDISHTQGELTVASCVVFDAEGPRKSDYRRFNINGITPSDDYAAMQQVLSRRYKRLLQEQNLPDVLIIDGGKGQVSVAKRVLQELGIEGITLLGIAKGVDRKAGWERLILVAQEKEITLPSDSPALHLLQQIRDEAHRFAIMAHRKKRNTAGLESSLEMIEGVGPKRRHALLQRFGGLRELAKAPIEEIVKVAGINAELALRIYQHFHP</sequence>
<comment type="function">
    <text evidence="7">The UvrABC repair system catalyzes the recognition and processing of DNA lesions. UvrC both incises the 5' and 3' sides of the lesion. The N-terminal half is responsible for the 3' incision and the C-terminal half is responsible for the 5' incision.</text>
</comment>
<dbReference type="CDD" id="cd10434">
    <property type="entry name" value="GIY-YIG_UvrC_Cho"/>
    <property type="match status" value="1"/>
</dbReference>
<organism evidence="11 12">
    <name type="scientific">Legionella busanensis</name>
    <dbReference type="NCBI Taxonomy" id="190655"/>
    <lineage>
        <taxon>Bacteria</taxon>
        <taxon>Pseudomonadati</taxon>
        <taxon>Pseudomonadota</taxon>
        <taxon>Gammaproteobacteria</taxon>
        <taxon>Legionellales</taxon>
        <taxon>Legionellaceae</taxon>
        <taxon>Legionella</taxon>
    </lineage>
</organism>
<keyword evidence="3 7" id="KW-0228">DNA excision</keyword>
<proteinExistence type="inferred from homology"/>
<dbReference type="OrthoDB" id="9804933at2"/>
<dbReference type="Pfam" id="PF14520">
    <property type="entry name" value="HHH_5"/>
    <property type="match status" value="1"/>
</dbReference>
<dbReference type="Pfam" id="PF08459">
    <property type="entry name" value="UvrC_RNaseH_dom"/>
    <property type="match status" value="1"/>
</dbReference>
<dbReference type="Gene3D" id="3.40.1440.10">
    <property type="entry name" value="GIY-YIG endonuclease"/>
    <property type="match status" value="1"/>
</dbReference>
<feature type="domain" description="GIY-YIG" evidence="9">
    <location>
        <begin position="19"/>
        <end position="97"/>
    </location>
</feature>
<name>A0A378JKZ2_9GAMM</name>
<dbReference type="GO" id="GO:0009381">
    <property type="term" value="F:excinuclease ABC activity"/>
    <property type="evidence" value="ECO:0007669"/>
    <property type="project" value="UniProtKB-UniRule"/>
</dbReference>
<reference evidence="11 12" key="1">
    <citation type="submission" date="2018-06" db="EMBL/GenBank/DDBJ databases">
        <authorList>
            <consortium name="Pathogen Informatics"/>
            <person name="Doyle S."/>
        </authorList>
    </citation>
    <scope>NUCLEOTIDE SEQUENCE [LARGE SCALE GENOMIC DNA]</scope>
    <source>
        <strain evidence="11 12">NCTC13316</strain>
    </source>
</reference>
<evidence type="ECO:0000313" key="12">
    <source>
        <dbReference type="Proteomes" id="UP000254794"/>
    </source>
</evidence>
<dbReference type="SUPFAM" id="SSF47781">
    <property type="entry name" value="RuvA domain 2-like"/>
    <property type="match status" value="1"/>
</dbReference>
<dbReference type="PROSITE" id="PS50151">
    <property type="entry name" value="UVR"/>
    <property type="match status" value="1"/>
</dbReference>
<keyword evidence="6 7" id="KW-0742">SOS response</keyword>
<protein>
    <recommendedName>
        <fullName evidence="7">UvrABC system protein C</fullName>
        <shortName evidence="7">Protein UvrC</shortName>
    </recommendedName>
    <alternativeName>
        <fullName evidence="7">Excinuclease ABC subunit C</fullName>
    </alternativeName>
</protein>
<dbReference type="Gene3D" id="1.10.150.20">
    <property type="entry name" value="5' to 3' exonuclease, C-terminal subdomain"/>
    <property type="match status" value="1"/>
</dbReference>
<accession>A0A378JKZ2</accession>
<evidence type="ECO:0000256" key="1">
    <source>
        <dbReference type="ARBA" id="ARBA00022490"/>
    </source>
</evidence>
<dbReference type="InterPro" id="IPR047296">
    <property type="entry name" value="GIY-YIG_UvrC_Cho"/>
</dbReference>
<dbReference type="RefSeq" id="WP_115331590.1">
    <property type="nucleotide sequence ID" value="NZ_CAAAHP010000002.1"/>
</dbReference>
<dbReference type="GO" id="GO:0003677">
    <property type="term" value="F:DNA binding"/>
    <property type="evidence" value="ECO:0007669"/>
    <property type="project" value="UniProtKB-UniRule"/>
</dbReference>
<keyword evidence="4 7" id="KW-0267">Excision nuclease</keyword>
<dbReference type="SUPFAM" id="SSF46600">
    <property type="entry name" value="C-terminal UvrC-binding domain of UvrB"/>
    <property type="match status" value="1"/>
</dbReference>
<feature type="domain" description="UvrC family homology region profile" evidence="10">
    <location>
        <begin position="258"/>
        <end position="487"/>
    </location>
</feature>
<comment type="subcellular location">
    <subcellularLocation>
        <location evidence="7">Cytoplasm</location>
    </subcellularLocation>
</comment>
<dbReference type="EMBL" id="UGOD01000001">
    <property type="protein sequence ID" value="STX51996.1"/>
    <property type="molecule type" value="Genomic_DNA"/>
</dbReference>
<comment type="subunit">
    <text evidence="7">Interacts with UvrB in an incision complex.</text>
</comment>
<gene>
    <name evidence="7 11" type="primary">uvrC</name>
    <name evidence="11" type="ORF">NCTC13316_02099</name>
</gene>
<dbReference type="NCBIfam" id="TIGR00194">
    <property type="entry name" value="uvrC"/>
    <property type="match status" value="1"/>
</dbReference>
<evidence type="ECO:0000256" key="4">
    <source>
        <dbReference type="ARBA" id="ARBA00022881"/>
    </source>
</evidence>
<keyword evidence="1 7" id="KW-0963">Cytoplasm</keyword>
<dbReference type="InterPro" id="IPR036876">
    <property type="entry name" value="UVR_dom_sf"/>
</dbReference>
<evidence type="ECO:0000313" key="11">
    <source>
        <dbReference type="EMBL" id="STX51996.1"/>
    </source>
</evidence>
<dbReference type="SMART" id="SM00465">
    <property type="entry name" value="GIYc"/>
    <property type="match status" value="1"/>
</dbReference>
<dbReference type="GO" id="GO:0006289">
    <property type="term" value="P:nucleotide-excision repair"/>
    <property type="evidence" value="ECO:0007669"/>
    <property type="project" value="UniProtKB-UniRule"/>
</dbReference>
<feature type="domain" description="UVR" evidence="8">
    <location>
        <begin position="208"/>
        <end position="243"/>
    </location>
</feature>
<dbReference type="SUPFAM" id="SSF82771">
    <property type="entry name" value="GIY-YIG endonuclease"/>
    <property type="match status" value="1"/>
</dbReference>
<dbReference type="InterPro" id="IPR038476">
    <property type="entry name" value="UvrC_RNase_H_dom_sf"/>
</dbReference>
<dbReference type="Pfam" id="PF01541">
    <property type="entry name" value="GIY-YIG"/>
    <property type="match status" value="1"/>
</dbReference>
<dbReference type="HAMAP" id="MF_00203">
    <property type="entry name" value="UvrC"/>
    <property type="match status" value="1"/>
</dbReference>
<evidence type="ECO:0000256" key="6">
    <source>
        <dbReference type="ARBA" id="ARBA00023236"/>
    </source>
</evidence>
<dbReference type="FunFam" id="3.40.1440.10:FF:000001">
    <property type="entry name" value="UvrABC system protein C"/>
    <property type="match status" value="1"/>
</dbReference>
<dbReference type="Gene3D" id="3.30.420.340">
    <property type="entry name" value="UvrC, RNAse H endonuclease domain"/>
    <property type="match status" value="1"/>
</dbReference>
<dbReference type="InterPro" id="IPR004791">
    <property type="entry name" value="UvrC"/>
</dbReference>
<evidence type="ECO:0000259" key="10">
    <source>
        <dbReference type="PROSITE" id="PS50165"/>
    </source>
</evidence>
<dbReference type="GO" id="GO:0005737">
    <property type="term" value="C:cytoplasm"/>
    <property type="evidence" value="ECO:0007669"/>
    <property type="project" value="UniProtKB-SubCell"/>
</dbReference>
<keyword evidence="12" id="KW-1185">Reference proteome</keyword>
<dbReference type="InterPro" id="IPR001162">
    <property type="entry name" value="UvrC_RNase_H_dom"/>
</dbReference>
<dbReference type="AlphaFoldDB" id="A0A378JKZ2"/>
<dbReference type="Pfam" id="PF02151">
    <property type="entry name" value="UVR"/>
    <property type="match status" value="1"/>
</dbReference>
<evidence type="ECO:0000256" key="5">
    <source>
        <dbReference type="ARBA" id="ARBA00023204"/>
    </source>
</evidence>
<dbReference type="InterPro" id="IPR001943">
    <property type="entry name" value="UVR_dom"/>
</dbReference>
<dbReference type="PANTHER" id="PTHR30562:SF1">
    <property type="entry name" value="UVRABC SYSTEM PROTEIN C"/>
    <property type="match status" value="1"/>
</dbReference>